<evidence type="ECO:0000313" key="8">
    <source>
        <dbReference type="EMBL" id="MBO2441140.1"/>
    </source>
</evidence>
<keyword evidence="6" id="KW-1133">Transmembrane helix</keyword>
<dbReference type="InterPro" id="IPR008271">
    <property type="entry name" value="Ser/Thr_kinase_AS"/>
</dbReference>
<evidence type="ECO:0000256" key="5">
    <source>
        <dbReference type="SAM" id="MobiDB-lite"/>
    </source>
</evidence>
<keyword evidence="3 8" id="KW-0418">Kinase</keyword>
<keyword evidence="6" id="KW-0812">Transmembrane</keyword>
<evidence type="ECO:0000313" key="9">
    <source>
        <dbReference type="Proteomes" id="UP000666915"/>
    </source>
</evidence>
<dbReference type="Proteomes" id="UP000666915">
    <property type="component" value="Unassembled WGS sequence"/>
</dbReference>
<dbReference type="EMBL" id="JAGEOK010000017">
    <property type="protein sequence ID" value="MBO2441140.1"/>
    <property type="molecule type" value="Genomic_DNA"/>
</dbReference>
<feature type="region of interest" description="Disordered" evidence="5">
    <location>
        <begin position="365"/>
        <end position="404"/>
    </location>
</feature>
<keyword evidence="2" id="KW-0547">Nucleotide-binding</keyword>
<feature type="domain" description="Protein kinase" evidence="7">
    <location>
        <begin position="17"/>
        <end position="265"/>
    </location>
</feature>
<reference evidence="8 9" key="1">
    <citation type="submission" date="2021-03" db="EMBL/GenBank/DDBJ databases">
        <authorList>
            <person name="Kanchanasin P."/>
            <person name="Saeng-In P."/>
            <person name="Phongsopitanun W."/>
            <person name="Yuki M."/>
            <person name="Kudo T."/>
            <person name="Ohkuma M."/>
            <person name="Tanasupawat S."/>
        </authorList>
    </citation>
    <scope>NUCLEOTIDE SEQUENCE [LARGE SCALE GENOMIC DNA]</scope>
    <source>
        <strain evidence="8 9">L46</strain>
    </source>
</reference>
<dbReference type="Gene3D" id="3.30.200.20">
    <property type="entry name" value="Phosphorylase Kinase, domain 1"/>
    <property type="match status" value="1"/>
</dbReference>
<dbReference type="Gene3D" id="1.10.510.10">
    <property type="entry name" value="Transferase(Phosphotransferase) domain 1"/>
    <property type="match status" value="1"/>
</dbReference>
<accession>A0ABS3R4X5</accession>
<proteinExistence type="predicted"/>
<dbReference type="InterPro" id="IPR000719">
    <property type="entry name" value="Prot_kinase_dom"/>
</dbReference>
<dbReference type="PROSITE" id="PS50011">
    <property type="entry name" value="PROTEIN_KINASE_DOM"/>
    <property type="match status" value="1"/>
</dbReference>
<evidence type="ECO:0000259" key="7">
    <source>
        <dbReference type="PROSITE" id="PS50011"/>
    </source>
</evidence>
<keyword evidence="1" id="KW-0808">Transferase</keyword>
<evidence type="ECO:0000256" key="1">
    <source>
        <dbReference type="ARBA" id="ARBA00022679"/>
    </source>
</evidence>
<feature type="compositionally biased region" description="Low complexity" evidence="5">
    <location>
        <begin position="379"/>
        <end position="390"/>
    </location>
</feature>
<dbReference type="RefSeq" id="WP_208269488.1">
    <property type="nucleotide sequence ID" value="NZ_BAAAGM010000013.1"/>
</dbReference>
<dbReference type="Pfam" id="PF00069">
    <property type="entry name" value="Pkinase"/>
    <property type="match status" value="1"/>
</dbReference>
<comment type="caution">
    <text evidence="8">The sequence shown here is derived from an EMBL/GenBank/DDBJ whole genome shotgun (WGS) entry which is preliminary data.</text>
</comment>
<feature type="compositionally biased region" description="Pro residues" evidence="5">
    <location>
        <begin position="276"/>
        <end position="290"/>
    </location>
</feature>
<evidence type="ECO:0000256" key="2">
    <source>
        <dbReference type="ARBA" id="ARBA00022741"/>
    </source>
</evidence>
<dbReference type="InterPro" id="IPR011009">
    <property type="entry name" value="Kinase-like_dom_sf"/>
</dbReference>
<dbReference type="SUPFAM" id="SSF56112">
    <property type="entry name" value="Protein kinase-like (PK-like)"/>
    <property type="match status" value="1"/>
</dbReference>
<dbReference type="SMART" id="SM00220">
    <property type="entry name" value="S_TKc"/>
    <property type="match status" value="1"/>
</dbReference>
<dbReference type="PROSITE" id="PS00108">
    <property type="entry name" value="PROTEIN_KINASE_ST"/>
    <property type="match status" value="1"/>
</dbReference>
<protein>
    <submittedName>
        <fullName evidence="8">Serine/threonine protein kinase</fullName>
    </submittedName>
</protein>
<keyword evidence="6" id="KW-0472">Membrane</keyword>
<keyword evidence="8" id="KW-0723">Serine/threonine-protein kinase</keyword>
<feature type="compositionally biased region" description="Pro residues" evidence="5">
    <location>
        <begin position="316"/>
        <end position="328"/>
    </location>
</feature>
<dbReference type="GO" id="GO:0004674">
    <property type="term" value="F:protein serine/threonine kinase activity"/>
    <property type="evidence" value="ECO:0007669"/>
    <property type="project" value="UniProtKB-KW"/>
</dbReference>
<feature type="compositionally biased region" description="Gly residues" evidence="5">
    <location>
        <begin position="391"/>
        <end position="401"/>
    </location>
</feature>
<feature type="transmembrane region" description="Helical" evidence="6">
    <location>
        <begin position="342"/>
        <end position="363"/>
    </location>
</feature>
<evidence type="ECO:0000256" key="6">
    <source>
        <dbReference type="SAM" id="Phobius"/>
    </source>
</evidence>
<keyword evidence="9" id="KW-1185">Reference proteome</keyword>
<dbReference type="PANTHER" id="PTHR43289:SF34">
    <property type="entry name" value="SERINE_THREONINE-PROTEIN KINASE YBDM-RELATED"/>
    <property type="match status" value="1"/>
</dbReference>
<dbReference type="PANTHER" id="PTHR43289">
    <property type="entry name" value="MITOGEN-ACTIVATED PROTEIN KINASE KINASE KINASE 20-RELATED"/>
    <property type="match status" value="1"/>
</dbReference>
<evidence type="ECO:0000256" key="4">
    <source>
        <dbReference type="ARBA" id="ARBA00022840"/>
    </source>
</evidence>
<sequence length="510" mass="52180">MPALPLVPDDPREIGRYRLTGRLGEGGQGVVYLGEGASGERVAVKVLKHADARARERFAREMAAARRVAPFATAAVLDSSAEGPLPYVASEFVDGPSLQERVVEGGPLRGGDLQRLAVNTASALAAIHAAGIVHRDLKPANVLLGPDGPRVVDFGIARAIDAETSTQMVGTPAYFAPEWLRDHPPTVKSDVFAWAGTLVFAATGRPPFGGAATVEAVMHRIATADPDLTGVPDTLRPLLAECLVKEPARRPSSRDLAMRLIDPTSRPAADITRPQAPYPGPPVPVPPAPGPDHGGGASPFGPATDPSPSRNLTQPHPRPPAPSPPPPAGDGHGGRGGRNTRAIALVACAVVLAIACATAVILVDRGGGSDTPVTTASQRSPARNGRSSSPSGGGDGTGGGRSLPAAFGGTWEGELTQTGGVTIGDVRTKVTMRLKGDGGTAEYDRWGCQTRLSVSGVSGAKADFDETAVRDTGAVGFCAGGPVTLTQVSGGLEYTSTGIGTLFGTLRKVG</sequence>
<evidence type="ECO:0000256" key="3">
    <source>
        <dbReference type="ARBA" id="ARBA00022777"/>
    </source>
</evidence>
<organism evidence="8 9">
    <name type="scientific">Actinomadura nitritigenes</name>
    <dbReference type="NCBI Taxonomy" id="134602"/>
    <lineage>
        <taxon>Bacteria</taxon>
        <taxon>Bacillati</taxon>
        <taxon>Actinomycetota</taxon>
        <taxon>Actinomycetes</taxon>
        <taxon>Streptosporangiales</taxon>
        <taxon>Thermomonosporaceae</taxon>
        <taxon>Actinomadura</taxon>
    </lineage>
</organism>
<name>A0ABS3R4X5_9ACTN</name>
<keyword evidence="4" id="KW-0067">ATP-binding</keyword>
<dbReference type="CDD" id="cd14014">
    <property type="entry name" value="STKc_PknB_like"/>
    <property type="match status" value="1"/>
</dbReference>
<gene>
    <name evidence="8" type="ORF">J4557_26800</name>
</gene>
<feature type="region of interest" description="Disordered" evidence="5">
    <location>
        <begin position="264"/>
        <end position="337"/>
    </location>
</feature>